<proteinExistence type="predicted"/>
<evidence type="ECO:0000256" key="1">
    <source>
        <dbReference type="SAM" id="MobiDB-lite"/>
    </source>
</evidence>
<sequence>MKYCLNCDWRASATDDSDRSPSRRAIDHHVETGHTVDSSDGTVPSATATIPEAALGLERSSD</sequence>
<feature type="region of interest" description="Disordered" evidence="1">
    <location>
        <begin position="12"/>
        <end position="62"/>
    </location>
</feature>
<reference evidence="2 3" key="1">
    <citation type="journal article" date="2014" name="PLoS Genet.">
        <title>Phylogenetically driven sequencing of extremely halophilic archaea reveals strategies for static and dynamic osmo-response.</title>
        <authorList>
            <person name="Becker E.A."/>
            <person name="Seitzer P.M."/>
            <person name="Tritt A."/>
            <person name="Larsen D."/>
            <person name="Krusor M."/>
            <person name="Yao A.I."/>
            <person name="Wu D."/>
            <person name="Madern D."/>
            <person name="Eisen J.A."/>
            <person name="Darling A.E."/>
            <person name="Facciotti M.T."/>
        </authorList>
    </citation>
    <scope>NUCLEOTIDE SEQUENCE [LARGE SCALE GENOMIC DNA]</scope>
    <source>
        <strain evidence="2 3">JCM 14089</strain>
    </source>
</reference>
<dbReference type="PATRIC" id="fig|1230460.4.peg.1975"/>
<dbReference type="OrthoDB" id="176261at2157"/>
<accession>L9W5W1</accession>
<gene>
    <name evidence="2" type="ORF">C495_09749</name>
</gene>
<organism evidence="2 3">
    <name type="scientific">Natronorubrum sulfidifaciens JCM 14089</name>
    <dbReference type="NCBI Taxonomy" id="1230460"/>
    <lineage>
        <taxon>Archaea</taxon>
        <taxon>Methanobacteriati</taxon>
        <taxon>Methanobacteriota</taxon>
        <taxon>Stenosarchaea group</taxon>
        <taxon>Halobacteria</taxon>
        <taxon>Halobacteriales</taxon>
        <taxon>Natrialbaceae</taxon>
        <taxon>Natronorubrum</taxon>
    </lineage>
</organism>
<evidence type="ECO:0000313" key="2">
    <source>
        <dbReference type="EMBL" id="ELY44656.1"/>
    </source>
</evidence>
<feature type="compositionally biased region" description="Basic and acidic residues" evidence="1">
    <location>
        <begin position="16"/>
        <end position="34"/>
    </location>
</feature>
<keyword evidence="3" id="KW-1185">Reference proteome</keyword>
<comment type="caution">
    <text evidence="2">The sequence shown here is derived from an EMBL/GenBank/DDBJ whole genome shotgun (WGS) entry which is preliminary data.</text>
</comment>
<dbReference type="AlphaFoldDB" id="L9W5W1"/>
<protein>
    <submittedName>
        <fullName evidence="2">Uncharacterized protein</fullName>
    </submittedName>
</protein>
<dbReference type="eggNOG" id="arCOG11234">
    <property type="taxonomic scope" value="Archaea"/>
</dbReference>
<dbReference type="EMBL" id="AOHX01000038">
    <property type="protein sequence ID" value="ELY44656.1"/>
    <property type="molecule type" value="Genomic_DNA"/>
</dbReference>
<feature type="compositionally biased region" description="Polar residues" evidence="1">
    <location>
        <begin position="35"/>
        <end position="48"/>
    </location>
</feature>
<dbReference type="RefSeq" id="WP_008162369.1">
    <property type="nucleotide sequence ID" value="NZ_AOHX01000038.1"/>
</dbReference>
<name>L9W5W1_9EURY</name>
<evidence type="ECO:0000313" key="3">
    <source>
        <dbReference type="Proteomes" id="UP000011661"/>
    </source>
</evidence>
<dbReference type="Proteomes" id="UP000011661">
    <property type="component" value="Unassembled WGS sequence"/>
</dbReference>